<proteinExistence type="predicted"/>
<evidence type="ECO:0008006" key="3">
    <source>
        <dbReference type="Google" id="ProtNLM"/>
    </source>
</evidence>
<sequence length="179" mass="19278">MMISRLCLAIAALVGSASALHVVQLRPCRHGRAVAVTMEDAPGKDCAVIELRSGDSVKLAKVLRKAWMEGGMKRGLQGAVVVPDDAETGMVQIIAQGPLERVQSFSQWCERQLDIDDGKVDVLEMDVEACPAVPLSSKFMLADMPRGKGNLPWRTLLESSYDDLASSSTKLHSSDEGLA</sequence>
<organism evidence="2">
    <name type="scientific">Prymnesium polylepis</name>
    <dbReference type="NCBI Taxonomy" id="72548"/>
    <lineage>
        <taxon>Eukaryota</taxon>
        <taxon>Haptista</taxon>
        <taxon>Haptophyta</taxon>
        <taxon>Prymnesiophyceae</taxon>
        <taxon>Prymnesiales</taxon>
        <taxon>Prymnesiaceae</taxon>
        <taxon>Prymnesium</taxon>
    </lineage>
</organism>
<feature type="signal peptide" evidence="1">
    <location>
        <begin position="1"/>
        <end position="19"/>
    </location>
</feature>
<dbReference type="AlphaFoldDB" id="A0A7S4HNF2"/>
<name>A0A7S4HNF2_9EUKA</name>
<keyword evidence="1" id="KW-0732">Signal</keyword>
<reference evidence="2" key="1">
    <citation type="submission" date="2021-01" db="EMBL/GenBank/DDBJ databases">
        <authorList>
            <person name="Corre E."/>
            <person name="Pelletier E."/>
            <person name="Niang G."/>
            <person name="Scheremetjew M."/>
            <person name="Finn R."/>
            <person name="Kale V."/>
            <person name="Holt S."/>
            <person name="Cochrane G."/>
            <person name="Meng A."/>
            <person name="Brown T."/>
            <person name="Cohen L."/>
        </authorList>
    </citation>
    <scope>NUCLEOTIDE SEQUENCE</scope>
    <source>
        <strain evidence="2">UIO037</strain>
    </source>
</reference>
<accession>A0A7S4HNF2</accession>
<evidence type="ECO:0000256" key="1">
    <source>
        <dbReference type="SAM" id="SignalP"/>
    </source>
</evidence>
<gene>
    <name evidence="2" type="ORF">CPOL0286_LOCUS5091</name>
</gene>
<feature type="chain" id="PRO_5031561408" description="Acylphosphatase-like domain-containing protein" evidence="1">
    <location>
        <begin position="20"/>
        <end position="179"/>
    </location>
</feature>
<evidence type="ECO:0000313" key="2">
    <source>
        <dbReference type="EMBL" id="CAE2204455.1"/>
    </source>
</evidence>
<dbReference type="EMBL" id="HBKO01011453">
    <property type="protein sequence ID" value="CAE2204455.1"/>
    <property type="molecule type" value="Transcribed_RNA"/>
</dbReference>
<protein>
    <recommendedName>
        <fullName evidence="3">Acylphosphatase-like domain-containing protein</fullName>
    </recommendedName>
</protein>